<comment type="caution">
    <text evidence="7">The sequence shown here is derived from an EMBL/GenBank/DDBJ whole genome shotgun (WGS) entry which is preliminary data.</text>
</comment>
<protein>
    <submittedName>
        <fullName evidence="7">Heme ABC transporter ATP-binding protein</fullName>
    </submittedName>
</protein>
<comment type="function">
    <text evidence="5">Part of the ABC transporter complex HmuTUV involved in hemin import. Responsible for energy coupling to the transport system.</text>
</comment>
<dbReference type="SMART" id="SM00382">
    <property type="entry name" value="AAA"/>
    <property type="match status" value="1"/>
</dbReference>
<accession>A0ABU8C116</accession>
<dbReference type="NCBIfam" id="NF010068">
    <property type="entry name" value="PRK13548.1"/>
    <property type="match status" value="1"/>
</dbReference>
<dbReference type="PROSITE" id="PS00211">
    <property type="entry name" value="ABC_TRANSPORTER_1"/>
    <property type="match status" value="1"/>
</dbReference>
<evidence type="ECO:0000313" key="7">
    <source>
        <dbReference type="EMBL" id="MEH7830198.1"/>
    </source>
</evidence>
<dbReference type="Pfam" id="PF00005">
    <property type="entry name" value="ABC_tran"/>
    <property type="match status" value="1"/>
</dbReference>
<keyword evidence="1" id="KW-0813">Transport</keyword>
<dbReference type="CDD" id="cd03214">
    <property type="entry name" value="ABC_Iron-Siderophores_B12_Hemin"/>
    <property type="match status" value="1"/>
</dbReference>
<evidence type="ECO:0000256" key="4">
    <source>
        <dbReference type="ARBA" id="ARBA00022967"/>
    </source>
</evidence>
<evidence type="ECO:0000256" key="2">
    <source>
        <dbReference type="ARBA" id="ARBA00022741"/>
    </source>
</evidence>
<dbReference type="SUPFAM" id="SSF52540">
    <property type="entry name" value="P-loop containing nucleoside triphosphate hydrolases"/>
    <property type="match status" value="1"/>
</dbReference>
<dbReference type="PANTHER" id="PTHR42794">
    <property type="entry name" value="HEMIN IMPORT ATP-BINDING PROTEIN HMUV"/>
    <property type="match status" value="1"/>
</dbReference>
<keyword evidence="2" id="KW-0547">Nucleotide-binding</keyword>
<dbReference type="InterPro" id="IPR027417">
    <property type="entry name" value="P-loop_NTPase"/>
</dbReference>
<evidence type="ECO:0000256" key="5">
    <source>
        <dbReference type="ARBA" id="ARBA00037066"/>
    </source>
</evidence>
<keyword evidence="3 7" id="KW-0067">ATP-binding</keyword>
<evidence type="ECO:0000313" key="8">
    <source>
        <dbReference type="Proteomes" id="UP001431963"/>
    </source>
</evidence>
<dbReference type="PROSITE" id="PS50893">
    <property type="entry name" value="ABC_TRANSPORTER_2"/>
    <property type="match status" value="1"/>
</dbReference>
<evidence type="ECO:0000259" key="6">
    <source>
        <dbReference type="PROSITE" id="PS50893"/>
    </source>
</evidence>
<dbReference type="InterPro" id="IPR003593">
    <property type="entry name" value="AAA+_ATPase"/>
</dbReference>
<dbReference type="RefSeq" id="WP_335425230.1">
    <property type="nucleotide sequence ID" value="NZ_JBALHR010000018.1"/>
</dbReference>
<keyword evidence="4" id="KW-1278">Translocase</keyword>
<evidence type="ECO:0000256" key="3">
    <source>
        <dbReference type="ARBA" id="ARBA00022840"/>
    </source>
</evidence>
<dbReference type="GO" id="GO:0005524">
    <property type="term" value="F:ATP binding"/>
    <property type="evidence" value="ECO:0007669"/>
    <property type="project" value="UniProtKB-KW"/>
</dbReference>
<sequence length="270" mass="28145">MLEARGLHLRHGPRSLVRDLQVSARPGQVTAIVGPNGAGKTTLLRSLTGELDMGGTVTLNGLPVRGTPPARMAAMRAVMPQSVRLAFAFTVAEVVRMGAEAGLSATTPGLTEAALQAVGLPGFGPRVVSTLSGGEQARVQLARALAQVWQPVGPSGSHWLMLDEPVASLDIGQQLQVMRLARSFADRGGGVIAVLHDLNLTAMFADHVLLLSPAGAQQGPAAQVLTDTALSAAYACPLRLGRAPAEGLFLLPQMAGYEIPNPVDRFCQKS</sequence>
<reference evidence="7" key="1">
    <citation type="submission" date="2024-02" db="EMBL/GenBank/DDBJ databases">
        <title>Genome sequences of strain Gemmobacter sp. JM10B15.</title>
        <authorList>
            <person name="Zhang M."/>
        </authorList>
    </citation>
    <scope>NUCLEOTIDE SEQUENCE</scope>
    <source>
        <strain evidence="7">JM10B15</strain>
    </source>
</reference>
<dbReference type="InterPro" id="IPR017871">
    <property type="entry name" value="ABC_transporter-like_CS"/>
</dbReference>
<dbReference type="PANTHER" id="PTHR42794:SF1">
    <property type="entry name" value="HEMIN IMPORT ATP-BINDING PROTEIN HMUV"/>
    <property type="match status" value="1"/>
</dbReference>
<dbReference type="EMBL" id="JBALHR010000018">
    <property type="protein sequence ID" value="MEH7830198.1"/>
    <property type="molecule type" value="Genomic_DNA"/>
</dbReference>
<keyword evidence="8" id="KW-1185">Reference proteome</keyword>
<evidence type="ECO:0000256" key="1">
    <source>
        <dbReference type="ARBA" id="ARBA00022448"/>
    </source>
</evidence>
<dbReference type="InterPro" id="IPR003439">
    <property type="entry name" value="ABC_transporter-like_ATP-bd"/>
</dbReference>
<name>A0ABU8C116_9RHOB</name>
<gene>
    <name evidence="7" type="ORF">V6590_18765</name>
</gene>
<feature type="domain" description="ABC transporter" evidence="6">
    <location>
        <begin position="2"/>
        <end position="238"/>
    </location>
</feature>
<organism evidence="7 8">
    <name type="scientific">Gemmobacter denitrificans</name>
    <dbReference type="NCBI Taxonomy" id="3123040"/>
    <lineage>
        <taxon>Bacteria</taxon>
        <taxon>Pseudomonadati</taxon>
        <taxon>Pseudomonadota</taxon>
        <taxon>Alphaproteobacteria</taxon>
        <taxon>Rhodobacterales</taxon>
        <taxon>Paracoccaceae</taxon>
        <taxon>Gemmobacter</taxon>
    </lineage>
</organism>
<dbReference type="Proteomes" id="UP001431963">
    <property type="component" value="Unassembled WGS sequence"/>
</dbReference>
<proteinExistence type="predicted"/>
<dbReference type="Gene3D" id="3.40.50.300">
    <property type="entry name" value="P-loop containing nucleotide triphosphate hydrolases"/>
    <property type="match status" value="1"/>
</dbReference>